<dbReference type="SMART" id="SM00333">
    <property type="entry name" value="TUDOR"/>
    <property type="match status" value="1"/>
</dbReference>
<dbReference type="InterPro" id="IPR002999">
    <property type="entry name" value="Tudor"/>
</dbReference>
<reference evidence="4" key="1">
    <citation type="journal article" date="2014" name="Nature">
        <title>Elephant shark genome provides unique insights into gnathostome evolution.</title>
        <authorList>
            <consortium name="International Elephant Shark Genome Sequencing Consortium"/>
            <person name="Venkatesh B."/>
            <person name="Lee A.P."/>
            <person name="Ravi V."/>
            <person name="Maurya A.K."/>
            <person name="Lian M.M."/>
            <person name="Swann J.B."/>
            <person name="Ohta Y."/>
            <person name="Flajnik M.F."/>
            <person name="Sutoh Y."/>
            <person name="Kasahara M."/>
            <person name="Hoon S."/>
            <person name="Gangu V."/>
            <person name="Roy S.W."/>
            <person name="Irimia M."/>
            <person name="Korzh V."/>
            <person name="Kondrychyn I."/>
            <person name="Lim Z.W."/>
            <person name="Tay B.H."/>
            <person name="Tohari S."/>
            <person name="Kong K.W."/>
            <person name="Ho S."/>
            <person name="Lorente-Galdos B."/>
            <person name="Quilez J."/>
            <person name="Marques-Bonet T."/>
            <person name="Raney B.J."/>
            <person name="Ingham P.W."/>
            <person name="Tay A."/>
            <person name="Hillier L.W."/>
            <person name="Minx P."/>
            <person name="Boehm T."/>
            <person name="Wilson R.K."/>
            <person name="Brenner S."/>
            <person name="Warren W.C."/>
        </authorList>
    </citation>
    <scope>NUCLEOTIDE SEQUENCE</scope>
    <source>
        <tissue evidence="4">Ovary</tissue>
    </source>
</reference>
<dbReference type="InterPro" id="IPR004087">
    <property type="entry name" value="KH_dom"/>
</dbReference>
<feature type="region of interest" description="Disordered" evidence="2">
    <location>
        <begin position="509"/>
        <end position="563"/>
    </location>
</feature>
<name>V9KP08_CALMI</name>
<feature type="compositionally biased region" description="Low complexity" evidence="2">
    <location>
        <begin position="544"/>
        <end position="553"/>
    </location>
</feature>
<feature type="non-terminal residue" evidence="4">
    <location>
        <position position="1"/>
    </location>
</feature>
<dbReference type="Gene3D" id="2.30.30.140">
    <property type="match status" value="1"/>
</dbReference>
<dbReference type="GO" id="GO:0034587">
    <property type="term" value="P:piRNA processing"/>
    <property type="evidence" value="ECO:0007669"/>
    <property type="project" value="TreeGrafter"/>
</dbReference>
<accession>V9KP08</accession>
<dbReference type="GO" id="GO:0003723">
    <property type="term" value="F:RNA binding"/>
    <property type="evidence" value="ECO:0007669"/>
    <property type="project" value="UniProtKB-UniRule"/>
</dbReference>
<evidence type="ECO:0000313" key="4">
    <source>
        <dbReference type="EMBL" id="AFO99996.1"/>
    </source>
</evidence>
<evidence type="ECO:0000256" key="1">
    <source>
        <dbReference type="PROSITE-ProRule" id="PRU00117"/>
    </source>
</evidence>
<dbReference type="SUPFAM" id="SSF63748">
    <property type="entry name" value="Tudor/PWWP/MBT"/>
    <property type="match status" value="1"/>
</dbReference>
<dbReference type="GO" id="GO:0005739">
    <property type="term" value="C:mitochondrion"/>
    <property type="evidence" value="ECO:0007669"/>
    <property type="project" value="UniProtKB-ARBA"/>
</dbReference>
<dbReference type="GO" id="GO:0043186">
    <property type="term" value="C:P granule"/>
    <property type="evidence" value="ECO:0007669"/>
    <property type="project" value="TreeGrafter"/>
</dbReference>
<dbReference type="PROSITE" id="PS50304">
    <property type="entry name" value="TUDOR"/>
    <property type="match status" value="1"/>
</dbReference>
<dbReference type="PANTHER" id="PTHR22948">
    <property type="entry name" value="TUDOR DOMAIN CONTAINING PROTEIN"/>
    <property type="match status" value="1"/>
</dbReference>
<dbReference type="GO" id="GO:0007283">
    <property type="term" value="P:spermatogenesis"/>
    <property type="evidence" value="ECO:0007669"/>
    <property type="project" value="TreeGrafter"/>
</dbReference>
<evidence type="ECO:0000256" key="2">
    <source>
        <dbReference type="SAM" id="MobiDB-lite"/>
    </source>
</evidence>
<feature type="compositionally biased region" description="Polar residues" evidence="2">
    <location>
        <begin position="399"/>
        <end position="416"/>
    </location>
</feature>
<dbReference type="GO" id="GO:0030719">
    <property type="term" value="P:P granule organization"/>
    <property type="evidence" value="ECO:0007669"/>
    <property type="project" value="TreeGrafter"/>
</dbReference>
<dbReference type="AlphaFoldDB" id="V9KP08"/>
<dbReference type="InterPro" id="IPR035437">
    <property type="entry name" value="SNase_OB-fold_sf"/>
</dbReference>
<organism evidence="4">
    <name type="scientific">Callorhinchus milii</name>
    <name type="common">Ghost shark</name>
    <dbReference type="NCBI Taxonomy" id="7868"/>
    <lineage>
        <taxon>Eukaryota</taxon>
        <taxon>Metazoa</taxon>
        <taxon>Chordata</taxon>
        <taxon>Craniata</taxon>
        <taxon>Vertebrata</taxon>
        <taxon>Chondrichthyes</taxon>
        <taxon>Holocephali</taxon>
        <taxon>Chimaeriformes</taxon>
        <taxon>Callorhinchidae</taxon>
        <taxon>Callorhinchus</taxon>
    </lineage>
</organism>
<dbReference type="PROSITE" id="PS50084">
    <property type="entry name" value="KH_TYPE_1"/>
    <property type="match status" value="1"/>
</dbReference>
<dbReference type="Pfam" id="PF00013">
    <property type="entry name" value="KH_1"/>
    <property type="match status" value="1"/>
</dbReference>
<dbReference type="PANTHER" id="PTHR22948:SF18">
    <property type="entry name" value="TUDOR AND KH DOMAIN-CONTAINING PROTEIN"/>
    <property type="match status" value="1"/>
</dbReference>
<dbReference type="InterPro" id="IPR004088">
    <property type="entry name" value="KH_dom_type_1"/>
</dbReference>
<protein>
    <submittedName>
        <fullName evidence="4">Tudor and KH domain-containing protein</fullName>
    </submittedName>
</protein>
<feature type="region of interest" description="Disordered" evidence="2">
    <location>
        <begin position="390"/>
        <end position="432"/>
    </location>
</feature>
<feature type="compositionally biased region" description="Basic and acidic residues" evidence="2">
    <location>
        <begin position="422"/>
        <end position="432"/>
    </location>
</feature>
<keyword evidence="1" id="KW-0694">RNA-binding</keyword>
<dbReference type="InterPro" id="IPR050621">
    <property type="entry name" value="Tudor_domain_containing"/>
</dbReference>
<dbReference type="FunFam" id="2.30.30.140:FF:000018">
    <property type="entry name" value="Serine/threonine-protein kinase 31"/>
    <property type="match status" value="1"/>
</dbReference>
<dbReference type="InterPro" id="IPR036612">
    <property type="entry name" value="KH_dom_type_1_sf"/>
</dbReference>
<dbReference type="SUPFAM" id="SSF54791">
    <property type="entry name" value="Eukaryotic type KH-domain (KH-domain type I)"/>
    <property type="match status" value="1"/>
</dbReference>
<sequence length="563" mass="61526">ITGTPVQGCRAGVAIHQLLATKVQVTEELFVPQAAVGRIIGRGGENIRTISRNSGAKILCERERAEPNLDARRLIKITGTQEEVATAKALILDTVKEEEQFRLKLASSAATRRHRKHPVCKRLSPDGNSEGPECLSGHGALPVNTDANPDHACTSDSSQVAKFEIPSPDFGFLVDEYLEVYVSASENPNRFWIQILGTRCLQLDNLTDEMMRYYSGCKHEERVSARVGDIVAAPFQDDGCWYRARVLDFLPNGSADLYYVDYGDNGEVPVNRLQALRSDFLSLPFQAIECSLDRVQPIGRRWTEEALNEFDRLTHCAHWKILLAKICSYEESGGITRPHIQLFDKSSEKTVDIAEELICLGHAMRCARIGSLLNPDTLNPTTTLMNALRQNDVRRDSSSETCSTGSAENNPSTSMHAASDLRSFRSGDGPRRLTRDVNTTYKLLQSTVPEPEDSCSHDPVRFLFDITVLGQTSVSDSFPSQSCGSVSALAACDQTSASDSVFGYLAVSSGHKGGEEEEEEAEALTSAGTRSPPLSGDGDRSSSRSEGSIPCSGGVHPMQDDCM</sequence>
<dbReference type="Pfam" id="PF00567">
    <property type="entry name" value="TUDOR"/>
    <property type="match status" value="1"/>
</dbReference>
<evidence type="ECO:0000259" key="3">
    <source>
        <dbReference type="PROSITE" id="PS50304"/>
    </source>
</evidence>
<feature type="domain" description="Tudor" evidence="3">
    <location>
        <begin position="224"/>
        <end position="283"/>
    </location>
</feature>
<dbReference type="Gene3D" id="2.40.50.90">
    <property type="match status" value="1"/>
</dbReference>
<dbReference type="Gene3D" id="3.30.1370.10">
    <property type="entry name" value="K Homology domain, type 1"/>
    <property type="match status" value="1"/>
</dbReference>
<dbReference type="EMBL" id="JW867479">
    <property type="protein sequence ID" value="AFO99996.1"/>
    <property type="molecule type" value="mRNA"/>
</dbReference>
<dbReference type="SMART" id="SM00322">
    <property type="entry name" value="KH"/>
    <property type="match status" value="1"/>
</dbReference>
<proteinExistence type="evidence at transcript level"/>